<sequence>MANSQDRTVSLRSDQWSCSELAKGASLCASMAGLGLKVDPTKLSKDDLKLAIKDRLVDADAPNLKFLKPKDEVTSDETPIHEAATLPAGTSPTETSMGSSERPSKRDTPDTLEMLSPEKKSLKGSGDSVDGQSQSDDHGKRPAPTSEEKLSPEKKTLKVGLQNDSQDEPVVPRSLFVESPAKLQNPEKSKSLPEPKVDEPKPVDKTPEQLMLAQALEQIQALSNKVLELESEKNKSLKVQGVPVATPQNKKPLSSTPSSEEGSKFTSPGPTPVGSDDDSKDDGKEKSDGEKSQELMIFPNGSRVISHDALRMRLRRLVEIKPKTKKCHVDEATREQYSKGGEDREWLEIALMEAIQKVGVENRKHKALRDQKVEAIKVDNFKAITEEGMTPVLPEVVQFMDKVHGKMMLVQTNLGKLEIEGDGAANPATKELMKDWDSVRLNFKQVFQSLAEIKADMTIGDSDAAESEQFTWLHLYLTWIAIYLGFRIANLNRIQEKIHRFCYIWAQRAKLTQRAKPPKSSGLCGRGNPTVKTPRIPFSKTLLMLDLSCCQDFWLRPFQLI</sequence>
<feature type="compositionally biased region" description="Polar residues" evidence="1">
    <location>
        <begin position="246"/>
        <end position="268"/>
    </location>
</feature>
<feature type="region of interest" description="Disordered" evidence="1">
    <location>
        <begin position="68"/>
        <end position="211"/>
    </location>
</feature>
<evidence type="ECO:0000313" key="2">
    <source>
        <dbReference type="EMBL" id="CAI3984702.1"/>
    </source>
</evidence>
<accession>A0A9P1C4T9</accession>
<dbReference type="AlphaFoldDB" id="A0A9P1C4T9"/>
<reference evidence="3" key="2">
    <citation type="submission" date="2024-04" db="EMBL/GenBank/DDBJ databases">
        <authorList>
            <person name="Chen Y."/>
            <person name="Shah S."/>
            <person name="Dougan E. K."/>
            <person name="Thang M."/>
            <person name="Chan C."/>
        </authorList>
    </citation>
    <scope>NUCLEOTIDE SEQUENCE [LARGE SCALE GENOMIC DNA]</scope>
</reference>
<evidence type="ECO:0000313" key="3">
    <source>
        <dbReference type="EMBL" id="CAL1138077.1"/>
    </source>
</evidence>
<organism evidence="2">
    <name type="scientific">Cladocopium goreaui</name>
    <dbReference type="NCBI Taxonomy" id="2562237"/>
    <lineage>
        <taxon>Eukaryota</taxon>
        <taxon>Sar</taxon>
        <taxon>Alveolata</taxon>
        <taxon>Dinophyceae</taxon>
        <taxon>Suessiales</taxon>
        <taxon>Symbiodiniaceae</taxon>
        <taxon>Cladocopium</taxon>
    </lineage>
</organism>
<feature type="compositionally biased region" description="Polar residues" evidence="1">
    <location>
        <begin position="88"/>
        <end position="101"/>
    </location>
</feature>
<dbReference type="EMBL" id="CAMXCT010000911">
    <property type="protein sequence ID" value="CAI3984702.1"/>
    <property type="molecule type" value="Genomic_DNA"/>
</dbReference>
<reference evidence="2" key="1">
    <citation type="submission" date="2022-10" db="EMBL/GenBank/DDBJ databases">
        <authorList>
            <person name="Chen Y."/>
            <person name="Dougan E. K."/>
            <person name="Chan C."/>
            <person name="Rhodes N."/>
            <person name="Thang M."/>
        </authorList>
    </citation>
    <scope>NUCLEOTIDE SEQUENCE</scope>
</reference>
<comment type="caution">
    <text evidence="2">The sequence shown here is derived from an EMBL/GenBank/DDBJ whole genome shotgun (WGS) entry which is preliminary data.</text>
</comment>
<evidence type="ECO:0000256" key="1">
    <source>
        <dbReference type="SAM" id="MobiDB-lite"/>
    </source>
</evidence>
<proteinExistence type="predicted"/>
<protein>
    <submittedName>
        <fullName evidence="2">Uncharacterized protein</fullName>
    </submittedName>
</protein>
<feature type="region of interest" description="Disordered" evidence="1">
    <location>
        <begin position="231"/>
        <end position="297"/>
    </location>
</feature>
<evidence type="ECO:0000313" key="4">
    <source>
        <dbReference type="Proteomes" id="UP001152797"/>
    </source>
</evidence>
<name>A0A9P1C4T9_9DINO</name>
<feature type="compositionally biased region" description="Low complexity" evidence="1">
    <location>
        <begin position="124"/>
        <end position="134"/>
    </location>
</feature>
<dbReference type="EMBL" id="CAMXCT030000911">
    <property type="protein sequence ID" value="CAL4772014.1"/>
    <property type="molecule type" value="Genomic_DNA"/>
</dbReference>
<feature type="compositionally biased region" description="Basic and acidic residues" evidence="1">
    <location>
        <begin position="185"/>
        <end position="207"/>
    </location>
</feature>
<keyword evidence="4" id="KW-1185">Reference proteome</keyword>
<feature type="compositionally biased region" description="Basic and acidic residues" evidence="1">
    <location>
        <begin position="135"/>
        <end position="156"/>
    </location>
</feature>
<dbReference type="Proteomes" id="UP001152797">
    <property type="component" value="Unassembled WGS sequence"/>
</dbReference>
<dbReference type="EMBL" id="CAMXCT020000911">
    <property type="protein sequence ID" value="CAL1138077.1"/>
    <property type="molecule type" value="Genomic_DNA"/>
</dbReference>
<gene>
    <name evidence="2" type="ORF">C1SCF055_LOCUS12221</name>
</gene>
<feature type="compositionally biased region" description="Basic and acidic residues" evidence="1">
    <location>
        <begin position="281"/>
        <end position="293"/>
    </location>
</feature>